<dbReference type="Proteomes" id="UP000317839">
    <property type="component" value="Unassembled WGS sequence"/>
</dbReference>
<sequence length="153" mass="17774">MKVAARFPVKSSLSVFYFIVLLHLVLAVCSYLLFSFNWQLAIAVGTIALTFYISYRRYLQLTSAPDDLCWSGENWLVSDPQRSHSLVYLALLPQSWLSSFACVLHFNDGETEHQWLFTRHGLGPRSYSELCYWVKYSLHEQIKQDEQAKQEAE</sequence>
<evidence type="ECO:0000313" key="3">
    <source>
        <dbReference type="Proteomes" id="UP000317839"/>
    </source>
</evidence>
<name>A0A545T6H3_9GAMM</name>
<organism evidence="2 3">
    <name type="scientific">Aliikangiella marina</name>
    <dbReference type="NCBI Taxonomy" id="1712262"/>
    <lineage>
        <taxon>Bacteria</taxon>
        <taxon>Pseudomonadati</taxon>
        <taxon>Pseudomonadota</taxon>
        <taxon>Gammaproteobacteria</taxon>
        <taxon>Oceanospirillales</taxon>
        <taxon>Pleioneaceae</taxon>
        <taxon>Aliikangiella</taxon>
    </lineage>
</organism>
<protein>
    <recommendedName>
        <fullName evidence="4">Toxin CptA</fullName>
    </recommendedName>
</protein>
<dbReference type="InterPro" id="IPR009883">
    <property type="entry name" value="YgfX"/>
</dbReference>
<keyword evidence="1" id="KW-0812">Transmembrane</keyword>
<evidence type="ECO:0000256" key="1">
    <source>
        <dbReference type="SAM" id="Phobius"/>
    </source>
</evidence>
<evidence type="ECO:0000313" key="2">
    <source>
        <dbReference type="EMBL" id="TQV72827.1"/>
    </source>
</evidence>
<dbReference type="RefSeq" id="WP_142942938.1">
    <property type="nucleotide sequence ID" value="NZ_VIKR01000004.1"/>
</dbReference>
<keyword evidence="3" id="KW-1185">Reference proteome</keyword>
<dbReference type="AlphaFoldDB" id="A0A545T6H3"/>
<reference evidence="2 3" key="1">
    <citation type="submission" date="2019-06" db="EMBL/GenBank/DDBJ databases">
        <title>Draft genome of Aliikangiella marina GYP-15.</title>
        <authorList>
            <person name="Wang G."/>
        </authorList>
    </citation>
    <scope>NUCLEOTIDE SEQUENCE [LARGE SCALE GENOMIC DNA]</scope>
    <source>
        <strain evidence="2 3">GYP-15</strain>
    </source>
</reference>
<evidence type="ECO:0008006" key="4">
    <source>
        <dbReference type="Google" id="ProtNLM"/>
    </source>
</evidence>
<feature type="transmembrane region" description="Helical" evidence="1">
    <location>
        <begin position="39"/>
        <end position="55"/>
    </location>
</feature>
<gene>
    <name evidence="2" type="ORF">FLL45_15275</name>
</gene>
<dbReference type="EMBL" id="VIKR01000004">
    <property type="protein sequence ID" value="TQV72827.1"/>
    <property type="molecule type" value="Genomic_DNA"/>
</dbReference>
<comment type="caution">
    <text evidence="2">The sequence shown here is derived from an EMBL/GenBank/DDBJ whole genome shotgun (WGS) entry which is preliminary data.</text>
</comment>
<feature type="transmembrane region" description="Helical" evidence="1">
    <location>
        <begin position="12"/>
        <end position="33"/>
    </location>
</feature>
<accession>A0A545T6H3</accession>
<dbReference type="OrthoDB" id="9854947at2"/>
<keyword evidence="1" id="KW-1133">Transmembrane helix</keyword>
<proteinExistence type="predicted"/>
<keyword evidence="1" id="KW-0472">Membrane</keyword>
<dbReference type="Pfam" id="PF07254">
    <property type="entry name" value="Cpta_toxin"/>
    <property type="match status" value="1"/>
</dbReference>